<keyword evidence="2" id="KW-0687">Ribonucleoprotein</keyword>
<reference evidence="2 3" key="1">
    <citation type="submission" date="2020-08" db="EMBL/GenBank/DDBJ databases">
        <title>Genomic Encyclopedia of Type Strains, Phase III (KMG-III): the genomes of soil and plant-associated and newly described type strains.</title>
        <authorList>
            <person name="Whitman W."/>
        </authorList>
    </citation>
    <scope>NUCLEOTIDE SEQUENCE [LARGE SCALE GENOMIC DNA]</scope>
    <source>
        <strain evidence="2 3">CECT 3287</strain>
    </source>
</reference>
<dbReference type="PROSITE" id="PS51186">
    <property type="entry name" value="GNAT"/>
    <property type="match status" value="1"/>
</dbReference>
<keyword evidence="3" id="KW-1185">Reference proteome</keyword>
<dbReference type="GO" id="GO:0016747">
    <property type="term" value="F:acyltransferase activity, transferring groups other than amino-acyl groups"/>
    <property type="evidence" value="ECO:0007669"/>
    <property type="project" value="InterPro"/>
</dbReference>
<gene>
    <name evidence="2" type="ORF">FHR83_001273</name>
</gene>
<dbReference type="AlphaFoldDB" id="A0A7W5FCQ8"/>
<dbReference type="InterPro" id="IPR016181">
    <property type="entry name" value="Acyl_CoA_acyltransferase"/>
</dbReference>
<dbReference type="GO" id="GO:0005840">
    <property type="term" value="C:ribosome"/>
    <property type="evidence" value="ECO:0007669"/>
    <property type="project" value="UniProtKB-KW"/>
</dbReference>
<organism evidence="2 3">
    <name type="scientific">Actinoplanes campanulatus</name>
    <dbReference type="NCBI Taxonomy" id="113559"/>
    <lineage>
        <taxon>Bacteria</taxon>
        <taxon>Bacillati</taxon>
        <taxon>Actinomycetota</taxon>
        <taxon>Actinomycetes</taxon>
        <taxon>Micromonosporales</taxon>
        <taxon>Micromonosporaceae</taxon>
        <taxon>Actinoplanes</taxon>
    </lineage>
</organism>
<keyword evidence="2" id="KW-0689">Ribosomal protein</keyword>
<dbReference type="Pfam" id="PF00583">
    <property type="entry name" value="Acetyltransf_1"/>
    <property type="match status" value="1"/>
</dbReference>
<proteinExistence type="predicted"/>
<comment type="caution">
    <text evidence="2">The sequence shown here is derived from an EMBL/GenBank/DDBJ whole genome shotgun (WGS) entry which is preliminary data.</text>
</comment>
<feature type="domain" description="N-acetyltransferase" evidence="1">
    <location>
        <begin position="1"/>
        <end position="82"/>
    </location>
</feature>
<sequence length="87" mass="8990">MTAADGWIVQVGVLPAARGAGLGGALVQESVRRMAGAGAGEAWLCVNVDNPAAGLYRRLGFQQHGRRARYRPAGGIHRVARGGPGLD</sequence>
<dbReference type="Proteomes" id="UP000590749">
    <property type="component" value="Unassembled WGS sequence"/>
</dbReference>
<dbReference type="Gene3D" id="3.40.630.30">
    <property type="match status" value="1"/>
</dbReference>
<dbReference type="InterPro" id="IPR000182">
    <property type="entry name" value="GNAT_dom"/>
</dbReference>
<protein>
    <submittedName>
        <fullName evidence="2">Ribosomal protein S18 acetylase RimI-like enzyme</fullName>
    </submittedName>
</protein>
<accession>A0A7W5FCQ8</accession>
<dbReference type="EMBL" id="JACHXF010000002">
    <property type="protein sequence ID" value="MBB3093624.1"/>
    <property type="molecule type" value="Genomic_DNA"/>
</dbReference>
<name>A0A7W5FCQ8_9ACTN</name>
<dbReference type="RefSeq" id="WP_239171090.1">
    <property type="nucleotide sequence ID" value="NZ_BMPW01000002.1"/>
</dbReference>
<dbReference type="SUPFAM" id="SSF55729">
    <property type="entry name" value="Acyl-CoA N-acyltransferases (Nat)"/>
    <property type="match status" value="1"/>
</dbReference>
<evidence type="ECO:0000259" key="1">
    <source>
        <dbReference type="PROSITE" id="PS51186"/>
    </source>
</evidence>
<evidence type="ECO:0000313" key="3">
    <source>
        <dbReference type="Proteomes" id="UP000590749"/>
    </source>
</evidence>
<evidence type="ECO:0000313" key="2">
    <source>
        <dbReference type="EMBL" id="MBB3093624.1"/>
    </source>
</evidence>